<keyword evidence="2" id="KW-1185">Reference proteome</keyword>
<evidence type="ECO:0000313" key="2">
    <source>
        <dbReference type="Proteomes" id="UP001186974"/>
    </source>
</evidence>
<accession>A0ACC3CVU5</accession>
<evidence type="ECO:0000313" key="1">
    <source>
        <dbReference type="EMBL" id="KAK3045482.1"/>
    </source>
</evidence>
<dbReference type="EMBL" id="JAWDJW010010637">
    <property type="protein sequence ID" value="KAK3045482.1"/>
    <property type="molecule type" value="Genomic_DNA"/>
</dbReference>
<gene>
    <name evidence="1" type="ORF">LTS18_013767</name>
</gene>
<proteinExistence type="predicted"/>
<reference evidence="1" key="1">
    <citation type="submission" date="2024-09" db="EMBL/GenBank/DDBJ databases">
        <title>Black Yeasts Isolated from many extreme environments.</title>
        <authorList>
            <person name="Coleine C."/>
            <person name="Stajich J.E."/>
            <person name="Selbmann L."/>
        </authorList>
    </citation>
    <scope>NUCLEOTIDE SEQUENCE</scope>
    <source>
        <strain evidence="1">CCFEE 5737</strain>
    </source>
</reference>
<organism evidence="1 2">
    <name type="scientific">Coniosporium uncinatum</name>
    <dbReference type="NCBI Taxonomy" id="93489"/>
    <lineage>
        <taxon>Eukaryota</taxon>
        <taxon>Fungi</taxon>
        <taxon>Dikarya</taxon>
        <taxon>Ascomycota</taxon>
        <taxon>Pezizomycotina</taxon>
        <taxon>Dothideomycetes</taxon>
        <taxon>Dothideomycetes incertae sedis</taxon>
        <taxon>Coniosporium</taxon>
    </lineage>
</organism>
<comment type="caution">
    <text evidence="1">The sequence shown here is derived from an EMBL/GenBank/DDBJ whole genome shotgun (WGS) entry which is preliminary data.</text>
</comment>
<protein>
    <submittedName>
        <fullName evidence="1">Uncharacterized protein</fullName>
    </submittedName>
</protein>
<dbReference type="Proteomes" id="UP001186974">
    <property type="component" value="Unassembled WGS sequence"/>
</dbReference>
<name>A0ACC3CVU5_9PEZI</name>
<sequence>MSAKSAVPIVIGVGDVKNRSTKVEDALQPLELITQAIQKAGRDTELSQSAAAALLSQLDSISVVRTWTWPYRDLPGSVASNLGAKPSHKYYSEHGGNSSAKIFDEAARRISRRQSKVAVVTGGEALASLSACAAAGKLPPPGWEKVEEDVKSVFSPTTRQLGTDLGATHSIGAPIQVYPLYENALRAHHGQSLQENNTESAELYAHFSQVASQHKYAWIHGKPADTAKAIGTVTKKNRMICFPYPLLMNAFNT</sequence>
<feature type="non-terminal residue" evidence="1">
    <location>
        <position position="253"/>
    </location>
</feature>